<dbReference type="PANTHER" id="PTHR43046:SF2">
    <property type="entry name" value="8-OXO-DGTP DIPHOSPHATASE-RELATED"/>
    <property type="match status" value="1"/>
</dbReference>
<gene>
    <name evidence="4" type="ORF">Q3C12_18570</name>
</gene>
<dbReference type="SUPFAM" id="SSF55811">
    <property type="entry name" value="Nudix"/>
    <property type="match status" value="1"/>
</dbReference>
<dbReference type="InterPro" id="IPR000086">
    <property type="entry name" value="NUDIX_hydrolase_dom"/>
</dbReference>
<organism evidence="4 5">
    <name type="scientific">Paenibacillus ehimensis</name>
    <dbReference type="NCBI Taxonomy" id="79264"/>
    <lineage>
        <taxon>Bacteria</taxon>
        <taxon>Bacillati</taxon>
        <taxon>Bacillota</taxon>
        <taxon>Bacilli</taxon>
        <taxon>Bacillales</taxon>
        <taxon>Paenibacillaceae</taxon>
        <taxon>Paenibacillus</taxon>
    </lineage>
</organism>
<proteinExistence type="predicted"/>
<protein>
    <submittedName>
        <fullName evidence="4">NUDIX domain-containing protein</fullName>
    </submittedName>
</protein>
<dbReference type="PROSITE" id="PS51462">
    <property type="entry name" value="NUDIX"/>
    <property type="match status" value="1"/>
</dbReference>
<evidence type="ECO:0000256" key="1">
    <source>
        <dbReference type="ARBA" id="ARBA00001946"/>
    </source>
</evidence>
<dbReference type="RefSeq" id="WP_025849004.1">
    <property type="nucleotide sequence ID" value="NZ_JARLKN010000047.1"/>
</dbReference>
<dbReference type="Pfam" id="PF00293">
    <property type="entry name" value="NUDIX"/>
    <property type="match status" value="1"/>
</dbReference>
<comment type="caution">
    <text evidence="4">The sequence shown here is derived from an EMBL/GenBank/DDBJ whole genome shotgun (WGS) entry which is preliminary data.</text>
</comment>
<reference evidence="4" key="1">
    <citation type="submission" date="2023-07" db="EMBL/GenBank/DDBJ databases">
        <authorList>
            <person name="Aktuganov G."/>
            <person name="Boyko T."/>
            <person name="Delegan Y."/>
            <person name="Galimzianova N."/>
            <person name="Gilvanova E."/>
            <person name="Korobov V."/>
            <person name="Kuzmina L."/>
            <person name="Melentiev A."/>
            <person name="Milman P."/>
            <person name="Ryabova A."/>
            <person name="Stupak E."/>
            <person name="Yasakov T."/>
            <person name="Zharikova N."/>
            <person name="Zhurenko E."/>
        </authorList>
    </citation>
    <scope>NUCLEOTIDE SEQUENCE</scope>
    <source>
        <strain evidence="4">IB-739</strain>
    </source>
</reference>
<keyword evidence="2" id="KW-0378">Hydrolase</keyword>
<sequence>MPSKTIIRAGFVIFDDAGRVLLVRHADGKRKWGLPGGRQREGEAAWETAIRECQEEIQVAMHPADFTLSGIYYLSGRNAYVFDFKVTEWEGTPVPDGKEIAEVGFFLVDKLPAPISKFTVQRIRDAARNQGDVILQKQQVKSEPSTAKRTVYRLFEPDR</sequence>
<dbReference type="PANTHER" id="PTHR43046">
    <property type="entry name" value="GDP-MANNOSE MANNOSYL HYDROLASE"/>
    <property type="match status" value="1"/>
</dbReference>
<dbReference type="InterPro" id="IPR015797">
    <property type="entry name" value="NUDIX_hydrolase-like_dom_sf"/>
</dbReference>
<evidence type="ECO:0000313" key="4">
    <source>
        <dbReference type="EMBL" id="MDO3679015.1"/>
    </source>
</evidence>
<evidence type="ECO:0000256" key="2">
    <source>
        <dbReference type="ARBA" id="ARBA00022801"/>
    </source>
</evidence>
<feature type="domain" description="Nudix hydrolase" evidence="3">
    <location>
        <begin position="4"/>
        <end position="128"/>
    </location>
</feature>
<dbReference type="Proteomes" id="UP001168883">
    <property type="component" value="Unassembled WGS sequence"/>
</dbReference>
<accession>A0ABT8VDH6</accession>
<keyword evidence="5" id="KW-1185">Reference proteome</keyword>
<evidence type="ECO:0000259" key="3">
    <source>
        <dbReference type="PROSITE" id="PS51462"/>
    </source>
</evidence>
<dbReference type="EMBL" id="JAUMKJ010000022">
    <property type="protein sequence ID" value="MDO3679015.1"/>
    <property type="molecule type" value="Genomic_DNA"/>
</dbReference>
<evidence type="ECO:0000313" key="5">
    <source>
        <dbReference type="Proteomes" id="UP001168883"/>
    </source>
</evidence>
<comment type="cofactor">
    <cofactor evidence="1">
        <name>Mg(2+)</name>
        <dbReference type="ChEBI" id="CHEBI:18420"/>
    </cofactor>
</comment>
<dbReference type="Gene3D" id="3.90.79.10">
    <property type="entry name" value="Nucleoside Triphosphate Pyrophosphohydrolase"/>
    <property type="match status" value="1"/>
</dbReference>
<name>A0ABT8VDH6_9BACL</name>